<evidence type="ECO:0008006" key="4">
    <source>
        <dbReference type="Google" id="ProtNLM"/>
    </source>
</evidence>
<dbReference type="EMBL" id="JAKKPZ010000377">
    <property type="protein sequence ID" value="KAI1695738.1"/>
    <property type="molecule type" value="Genomic_DNA"/>
</dbReference>
<gene>
    <name evidence="2" type="ORF">DdX_19421</name>
</gene>
<feature type="signal peptide" evidence="1">
    <location>
        <begin position="1"/>
        <end position="25"/>
    </location>
</feature>
<dbReference type="Proteomes" id="UP001201812">
    <property type="component" value="Unassembled WGS sequence"/>
</dbReference>
<reference evidence="2" key="1">
    <citation type="submission" date="2022-01" db="EMBL/GenBank/DDBJ databases">
        <title>Genome Sequence Resource for Two Populations of Ditylenchus destructor, the Migratory Endoparasitic Phytonematode.</title>
        <authorList>
            <person name="Zhang H."/>
            <person name="Lin R."/>
            <person name="Xie B."/>
        </authorList>
    </citation>
    <scope>NUCLEOTIDE SEQUENCE</scope>
    <source>
        <strain evidence="2">BazhouSP</strain>
    </source>
</reference>
<evidence type="ECO:0000313" key="3">
    <source>
        <dbReference type="Proteomes" id="UP001201812"/>
    </source>
</evidence>
<keyword evidence="3" id="KW-1185">Reference proteome</keyword>
<evidence type="ECO:0000256" key="1">
    <source>
        <dbReference type="SAM" id="SignalP"/>
    </source>
</evidence>
<organism evidence="2 3">
    <name type="scientific">Ditylenchus destructor</name>
    <dbReference type="NCBI Taxonomy" id="166010"/>
    <lineage>
        <taxon>Eukaryota</taxon>
        <taxon>Metazoa</taxon>
        <taxon>Ecdysozoa</taxon>
        <taxon>Nematoda</taxon>
        <taxon>Chromadorea</taxon>
        <taxon>Rhabditida</taxon>
        <taxon>Tylenchina</taxon>
        <taxon>Tylenchomorpha</taxon>
        <taxon>Sphaerularioidea</taxon>
        <taxon>Anguinidae</taxon>
        <taxon>Anguininae</taxon>
        <taxon>Ditylenchus</taxon>
    </lineage>
</organism>
<feature type="chain" id="PRO_5041905470" description="Secreted protein" evidence="1">
    <location>
        <begin position="26"/>
        <end position="94"/>
    </location>
</feature>
<comment type="caution">
    <text evidence="2">The sequence shown here is derived from an EMBL/GenBank/DDBJ whole genome shotgun (WGS) entry which is preliminary data.</text>
</comment>
<protein>
    <recommendedName>
        <fullName evidence="4">Secreted protein</fullName>
    </recommendedName>
</protein>
<evidence type="ECO:0000313" key="2">
    <source>
        <dbReference type="EMBL" id="KAI1695738.1"/>
    </source>
</evidence>
<proteinExistence type="predicted"/>
<dbReference type="AlphaFoldDB" id="A0AAD4MJP9"/>
<keyword evidence="1" id="KW-0732">Signal</keyword>
<name>A0AAD4MJP9_9BILA</name>
<accession>A0AAD4MJP9</accession>
<sequence>MSTRNCAMLLFVYCTFAWCIELANCHNNMLNSLGSMWSSIISWITGTVQCPNLPARFYAPTACDLAAGQTDCSTVSPLYQCTLIENDKYYCCPP</sequence>